<evidence type="ECO:0000256" key="2">
    <source>
        <dbReference type="ARBA" id="ARBA00022857"/>
    </source>
</evidence>
<keyword evidence="3" id="KW-0560">Oxidoreductase</keyword>
<dbReference type="PANTHER" id="PTHR43618">
    <property type="entry name" value="7-ALPHA-HYDROXYSTEROID DEHYDROGENASE"/>
    <property type="match status" value="1"/>
</dbReference>
<dbReference type="InterPro" id="IPR052178">
    <property type="entry name" value="Sec_Metab_Biosynth_SDR"/>
</dbReference>
<dbReference type="SUPFAM" id="SSF51735">
    <property type="entry name" value="NAD(P)-binding Rossmann-fold domains"/>
    <property type="match status" value="1"/>
</dbReference>
<dbReference type="Pfam" id="PF13561">
    <property type="entry name" value="adh_short_C2"/>
    <property type="match status" value="1"/>
</dbReference>
<evidence type="ECO:0000256" key="1">
    <source>
        <dbReference type="ARBA" id="ARBA00006484"/>
    </source>
</evidence>
<evidence type="ECO:0000313" key="4">
    <source>
        <dbReference type="EMBL" id="GAA4557257.1"/>
    </source>
</evidence>
<dbReference type="InterPro" id="IPR036291">
    <property type="entry name" value="NAD(P)-bd_dom_sf"/>
</dbReference>
<dbReference type="EMBL" id="BAABGT010000100">
    <property type="protein sequence ID" value="GAA4557257.1"/>
    <property type="molecule type" value="Genomic_DNA"/>
</dbReference>
<keyword evidence="2" id="KW-0521">NADP</keyword>
<dbReference type="PROSITE" id="PS00061">
    <property type="entry name" value="ADH_SHORT"/>
    <property type="match status" value="1"/>
</dbReference>
<dbReference type="PRINTS" id="PR00081">
    <property type="entry name" value="GDHRDH"/>
</dbReference>
<protein>
    <submittedName>
        <fullName evidence="4">SDR family oxidoreductase</fullName>
    </submittedName>
</protein>
<dbReference type="RefSeq" id="WP_345426229.1">
    <property type="nucleotide sequence ID" value="NZ_BAABGT010000100.1"/>
</dbReference>
<dbReference type="PANTHER" id="PTHR43618:SF8">
    <property type="entry name" value="7ALPHA-HYDROXYSTEROID DEHYDROGENASE"/>
    <property type="match status" value="1"/>
</dbReference>
<evidence type="ECO:0000313" key="5">
    <source>
        <dbReference type="Proteomes" id="UP001501598"/>
    </source>
</evidence>
<reference evidence="5" key="1">
    <citation type="journal article" date="2019" name="Int. J. Syst. Evol. Microbiol.">
        <title>The Global Catalogue of Microorganisms (GCM) 10K type strain sequencing project: providing services to taxonomists for standard genome sequencing and annotation.</title>
        <authorList>
            <consortium name="The Broad Institute Genomics Platform"/>
            <consortium name="The Broad Institute Genome Sequencing Center for Infectious Disease"/>
            <person name="Wu L."/>
            <person name="Ma J."/>
        </authorList>
    </citation>
    <scope>NUCLEOTIDE SEQUENCE [LARGE SCALE GENOMIC DNA]</scope>
    <source>
        <strain evidence="5">JCM 17906</strain>
    </source>
</reference>
<dbReference type="InterPro" id="IPR002347">
    <property type="entry name" value="SDR_fam"/>
</dbReference>
<dbReference type="Gene3D" id="3.40.50.720">
    <property type="entry name" value="NAD(P)-binding Rossmann-like Domain"/>
    <property type="match status" value="1"/>
</dbReference>
<dbReference type="InterPro" id="IPR020904">
    <property type="entry name" value="Sc_DH/Rdtase_CS"/>
</dbReference>
<sequence>MTKDLFDVDGRTVVVTGGTRGIGAMVAEGLLEAGARVLVTSRKAAACRTAGDRLGCPAVPADVSTAEGIAAVVDAVDAEFGGSLDVLVNNAGVTWGAPLDAFPRKGWDRVLSTNVVGLFELTAALLPALRRAASAEHPARVVNVGSVDGLRVPVFENYSYSASKAAVHMMTRHLAAVLAPDRVLVNAVAPGAFPSDMTAAALASDSGRALIEQAVPLRRLGRADDIVGAIRYLASPAGSYLTGVVLPVDGGIAGCSG</sequence>
<dbReference type="PRINTS" id="PR00080">
    <property type="entry name" value="SDRFAMILY"/>
</dbReference>
<name>A0ABP8S2I3_9PSEU</name>
<organism evidence="4 5">
    <name type="scientific">Pseudonocardia xishanensis</name>
    <dbReference type="NCBI Taxonomy" id="630995"/>
    <lineage>
        <taxon>Bacteria</taxon>
        <taxon>Bacillati</taxon>
        <taxon>Actinomycetota</taxon>
        <taxon>Actinomycetes</taxon>
        <taxon>Pseudonocardiales</taxon>
        <taxon>Pseudonocardiaceae</taxon>
        <taxon>Pseudonocardia</taxon>
    </lineage>
</organism>
<dbReference type="Proteomes" id="UP001501598">
    <property type="component" value="Unassembled WGS sequence"/>
</dbReference>
<accession>A0ABP8S2I3</accession>
<evidence type="ECO:0000256" key="3">
    <source>
        <dbReference type="ARBA" id="ARBA00023002"/>
    </source>
</evidence>
<keyword evidence="5" id="KW-1185">Reference proteome</keyword>
<proteinExistence type="inferred from homology"/>
<comment type="caution">
    <text evidence="4">The sequence shown here is derived from an EMBL/GenBank/DDBJ whole genome shotgun (WGS) entry which is preliminary data.</text>
</comment>
<comment type="similarity">
    <text evidence="1">Belongs to the short-chain dehydrogenases/reductases (SDR) family.</text>
</comment>
<gene>
    <name evidence="4" type="ORF">GCM10023175_61190</name>
</gene>